<feature type="domain" description="DUF1587" evidence="3">
    <location>
        <begin position="117"/>
        <end position="181"/>
    </location>
</feature>
<evidence type="ECO:0000259" key="3">
    <source>
        <dbReference type="Pfam" id="PF07626"/>
    </source>
</evidence>
<dbReference type="Proteomes" id="UP000239388">
    <property type="component" value="Unassembled WGS sequence"/>
</dbReference>
<evidence type="ECO:0000313" key="9">
    <source>
        <dbReference type="Proteomes" id="UP000239388"/>
    </source>
</evidence>
<dbReference type="Pfam" id="PF07637">
    <property type="entry name" value="PSD5"/>
    <property type="match status" value="1"/>
</dbReference>
<dbReference type="Pfam" id="PF07631">
    <property type="entry name" value="PSD4"/>
    <property type="match status" value="1"/>
</dbReference>
<dbReference type="AlphaFoldDB" id="A0A2S8F3F8"/>
<evidence type="ECO:0000313" key="8">
    <source>
        <dbReference type="EMBL" id="PQO26673.1"/>
    </source>
</evidence>
<dbReference type="InterPro" id="IPR013042">
    <property type="entry name" value="DUF1592"/>
</dbReference>
<dbReference type="InterPro" id="IPR013043">
    <property type="entry name" value="DUF1595"/>
</dbReference>
<feature type="chain" id="PRO_5015670903" description="Cytochrome c domain-containing protein" evidence="1">
    <location>
        <begin position="20"/>
        <end position="807"/>
    </location>
</feature>
<organism evidence="8 9">
    <name type="scientific">Blastopirellula marina</name>
    <dbReference type="NCBI Taxonomy" id="124"/>
    <lineage>
        <taxon>Bacteria</taxon>
        <taxon>Pseudomonadati</taxon>
        <taxon>Planctomycetota</taxon>
        <taxon>Planctomycetia</taxon>
        <taxon>Pirellulales</taxon>
        <taxon>Pirellulaceae</taxon>
        <taxon>Blastopirellula</taxon>
    </lineage>
</organism>
<name>A0A2S8F3F8_9BACT</name>
<dbReference type="InterPro" id="IPR011478">
    <property type="entry name" value="DUF1585"/>
</dbReference>
<evidence type="ECO:0000256" key="1">
    <source>
        <dbReference type="SAM" id="SignalP"/>
    </source>
</evidence>
<evidence type="ECO:0000259" key="6">
    <source>
        <dbReference type="Pfam" id="PF07635"/>
    </source>
</evidence>
<dbReference type="Pfam" id="PF07635">
    <property type="entry name" value="PSCyt1"/>
    <property type="match status" value="1"/>
</dbReference>
<evidence type="ECO:0000259" key="7">
    <source>
        <dbReference type="Pfam" id="PF07637"/>
    </source>
</evidence>
<proteinExistence type="predicted"/>
<evidence type="ECO:0008006" key="10">
    <source>
        <dbReference type="Google" id="ProtNLM"/>
    </source>
</evidence>
<dbReference type="Pfam" id="PF07627">
    <property type="entry name" value="PSCyt3"/>
    <property type="match status" value="1"/>
</dbReference>
<dbReference type="InterPro" id="IPR013039">
    <property type="entry name" value="DUF1588"/>
</dbReference>
<dbReference type="EMBL" id="PUIB01000030">
    <property type="protein sequence ID" value="PQO26673.1"/>
    <property type="molecule type" value="Genomic_DNA"/>
</dbReference>
<evidence type="ECO:0000259" key="4">
    <source>
        <dbReference type="Pfam" id="PF07627"/>
    </source>
</evidence>
<evidence type="ECO:0000259" key="5">
    <source>
        <dbReference type="Pfam" id="PF07631"/>
    </source>
</evidence>
<accession>A0A2S8F3F8</accession>
<reference evidence="8 9" key="1">
    <citation type="submission" date="2018-02" db="EMBL/GenBank/DDBJ databases">
        <title>Comparative genomes isolates from brazilian mangrove.</title>
        <authorList>
            <person name="Araujo J.E."/>
            <person name="Taketani R.G."/>
            <person name="Silva M.C.P."/>
            <person name="Loureco M.V."/>
            <person name="Andreote F.D."/>
        </authorList>
    </citation>
    <scope>NUCLEOTIDE SEQUENCE [LARGE SCALE GENOMIC DNA]</scope>
    <source>
        <strain evidence="8 9">NAP PRIS-MGV</strain>
    </source>
</reference>
<dbReference type="Pfam" id="PF07624">
    <property type="entry name" value="PSD2"/>
    <property type="match status" value="1"/>
</dbReference>
<feature type="domain" description="Cytochrome C Planctomycete-type" evidence="6">
    <location>
        <begin position="31"/>
        <end position="78"/>
    </location>
</feature>
<feature type="domain" description="DUF1592" evidence="5">
    <location>
        <begin position="467"/>
        <end position="593"/>
    </location>
</feature>
<gene>
    <name evidence="8" type="ORF">C5Y98_29745</name>
</gene>
<comment type="caution">
    <text evidence="8">The sequence shown here is derived from an EMBL/GenBank/DDBJ whole genome shotgun (WGS) entry which is preliminary data.</text>
</comment>
<sequence>MRFSFLMLALFAGPALLSAKEPFETFLEKHCVRCHGPETVERDLRIDQLSRDFNAGIDGHLWAEIVERINSGEMPPPDEPLQPTADEIDAVVSQLDARIRAGRAARMAARPPVAHYRLSRREYQNTVYDLLGVRYDPTQPGELNADPLWHGFERIGSQLSLAPSHVERYYRASEIVLDRAFPEKPPETQKVRKTAAEIRYNGGERQQEYLDRFGIKRPLRALIFPGRELQALRPHWFGAGAGKSGLYRVRMQISGVRPPGGQTPHLRIGKWTGEGTNEGLIELDILAPEDEPEIIEFEVFLEMPTSLDFNVVVTDIISRDKGAHHRNILGGQDYIFTHTSETKLLNPTGPKLFDEEGNGIFSFVLLDWIEWEGPIESDAERATRTDVLPPDGATLEVVSNHLHGFAERAWRRPVTNEELHPYLEAYQAELAAGEDMSSAYQIALLGVLNSRNFTYLVEGETEPRQRLNDWELASRLSYFLWSSMPDQELFDAARAGNLTGDGLTNQVDRMLANPKIERFVDDFPRQWLQLHRLGMFPPDGNLYPKYDVWLEASMREEVVHYFREVFDNNLSIDTFITSDWTMANPRLCEFYGLPMPKTSGMQKVTLQPEDHRGGLLTMGAILGLTSDGTRHRPVHRGVWVSEAIFGKTPPPPPANVNPIEPNPPDSPKATIRQKIEAHAQNASCAACHRNIDPLGLAFDQFDAIGQWRTHERVEKGLGGDPLVDPSGMMPDGRKFADANQFKQLLLEDRDRFLKAIVEHLCSYGLRRVLTVDDQEDIDAIVAEAKQKKYQLKDIVRAVALSDLMRKR</sequence>
<dbReference type="InterPro" id="IPR013036">
    <property type="entry name" value="DUF1587"/>
</dbReference>
<evidence type="ECO:0000259" key="2">
    <source>
        <dbReference type="Pfam" id="PF07624"/>
    </source>
</evidence>
<keyword evidence="1" id="KW-0732">Signal</keyword>
<protein>
    <recommendedName>
        <fullName evidence="10">Cytochrome c domain-containing protein</fullName>
    </recommendedName>
</protein>
<dbReference type="OrthoDB" id="175242at2"/>
<feature type="domain" description="DUF1588" evidence="4">
    <location>
        <begin position="612"/>
        <end position="711"/>
    </location>
</feature>
<feature type="domain" description="DUF1595" evidence="7">
    <location>
        <begin position="402"/>
        <end position="458"/>
    </location>
</feature>
<dbReference type="InterPro" id="IPR011429">
    <property type="entry name" value="Cyt_c_Planctomycete-type"/>
</dbReference>
<feature type="signal peptide" evidence="1">
    <location>
        <begin position="1"/>
        <end position="19"/>
    </location>
</feature>
<dbReference type="Pfam" id="PF07626">
    <property type="entry name" value="PSD3"/>
    <property type="match status" value="1"/>
</dbReference>
<feature type="domain" description="DUF1585" evidence="2">
    <location>
        <begin position="731"/>
        <end position="803"/>
    </location>
</feature>